<dbReference type="Proteomes" id="UP001494588">
    <property type="component" value="Unassembled WGS sequence"/>
</dbReference>
<accession>A0ABU9QNS8</accession>
<keyword evidence="2" id="KW-1185">Reference proteome</keyword>
<name>A0ABU9QNS8_9BURK</name>
<evidence type="ECO:0000313" key="2">
    <source>
        <dbReference type="Proteomes" id="UP001494588"/>
    </source>
</evidence>
<proteinExistence type="predicted"/>
<comment type="caution">
    <text evidence="1">The sequence shown here is derived from an EMBL/GenBank/DDBJ whole genome shotgun (WGS) entry which is preliminary data.</text>
</comment>
<dbReference type="RefSeq" id="WP_201660314.1">
    <property type="nucleotide sequence ID" value="NZ_CAJHCS010000039.1"/>
</dbReference>
<reference evidence="1 2" key="1">
    <citation type="submission" date="2024-01" db="EMBL/GenBank/DDBJ databases">
        <title>The diversity of rhizobia nodulating Mimosa spp. in eleven states of Brazil covering several biomes is determined by host plant, location, and edaphic factors.</title>
        <authorList>
            <person name="Rouws L."/>
            <person name="Barauna A."/>
            <person name="Beukes C."/>
            <person name="De Faria S.M."/>
            <person name="Gross E."/>
            <person name="Dos Reis Junior F.B."/>
            <person name="Simon M."/>
            <person name="Maluk M."/>
            <person name="Odee D.W."/>
            <person name="Kenicer G."/>
            <person name="Young J.P.W."/>
            <person name="Reis V.M."/>
            <person name="Zilli J."/>
            <person name="James E.K."/>
        </authorList>
    </citation>
    <scope>NUCLEOTIDE SEQUENCE [LARGE SCALE GENOMIC DNA]</scope>
    <source>
        <strain evidence="1 2">JPY77</strain>
    </source>
</reference>
<gene>
    <name evidence="1" type="ORF">V4C55_35995</name>
</gene>
<dbReference type="EMBL" id="JAZHGC010000045">
    <property type="protein sequence ID" value="MEM5291134.1"/>
    <property type="molecule type" value="Genomic_DNA"/>
</dbReference>
<sequence>MSASSWLSLRNSFSEDRANPLENESRCGAASRGTFDEEAKCAVLFQICKLGYFGAIRESILTRRSNSLILRELKTTGSMPGAHVP</sequence>
<protein>
    <submittedName>
        <fullName evidence="1">Uncharacterized protein</fullName>
    </submittedName>
</protein>
<organism evidence="1 2">
    <name type="scientific">Paraburkholderia sabiae</name>
    <dbReference type="NCBI Taxonomy" id="273251"/>
    <lineage>
        <taxon>Bacteria</taxon>
        <taxon>Pseudomonadati</taxon>
        <taxon>Pseudomonadota</taxon>
        <taxon>Betaproteobacteria</taxon>
        <taxon>Burkholderiales</taxon>
        <taxon>Burkholderiaceae</taxon>
        <taxon>Paraburkholderia</taxon>
    </lineage>
</organism>
<evidence type="ECO:0000313" key="1">
    <source>
        <dbReference type="EMBL" id="MEM5291134.1"/>
    </source>
</evidence>